<reference evidence="1 2" key="1">
    <citation type="submission" date="2014-04" db="EMBL/GenBank/DDBJ databases">
        <authorList>
            <consortium name="DOE Joint Genome Institute"/>
            <person name="Kuo A."/>
            <person name="Kohler A."/>
            <person name="Costa M.D."/>
            <person name="Nagy L.G."/>
            <person name="Floudas D."/>
            <person name="Copeland A."/>
            <person name="Barry K.W."/>
            <person name="Cichocki N."/>
            <person name="Veneault-Fourrey C."/>
            <person name="LaButti K."/>
            <person name="Lindquist E.A."/>
            <person name="Lipzen A."/>
            <person name="Lundell T."/>
            <person name="Morin E."/>
            <person name="Murat C."/>
            <person name="Sun H."/>
            <person name="Tunlid A."/>
            <person name="Henrissat B."/>
            <person name="Grigoriev I.V."/>
            <person name="Hibbett D.S."/>
            <person name="Martin F."/>
            <person name="Nordberg H.P."/>
            <person name="Cantor M.N."/>
            <person name="Hua S.X."/>
        </authorList>
    </citation>
    <scope>NUCLEOTIDE SEQUENCE [LARGE SCALE GENOMIC DNA]</scope>
    <source>
        <strain evidence="1 2">Marx 270</strain>
    </source>
</reference>
<dbReference type="HOGENOM" id="CLU_050567_0_0_1"/>
<evidence type="ECO:0000313" key="2">
    <source>
        <dbReference type="Proteomes" id="UP000054217"/>
    </source>
</evidence>
<sequence length="291" mass="32024">MLDHGTLTQEDIDIQVYGSELPNLGPNFHSPQSLLAAADYYEAYNAVMVAGAQPLTAYHAYHLPPDPEGHALECAMDNAFAEIQQQVPSDDPPSQGQSAELDDEIPDVDFELDDNADLLDAINHQEVSEDVPDLSFNTGISFEDLSTLPVYLLVVYMMTTWLHLQWHLPCAACNAVLGILSCLILALCPSLSPPFVTLPSAMKVLGLNLQVYELPCCPSCCEVYPPVGLLHTQDKCTPCNMSLFLPDQTKHGLLHSKKVPCMKYPYLSLSEQIQSILTIPGVEDSLDEWHT</sequence>
<reference evidence="2" key="2">
    <citation type="submission" date="2015-01" db="EMBL/GenBank/DDBJ databases">
        <title>Evolutionary Origins and Diversification of the Mycorrhizal Mutualists.</title>
        <authorList>
            <consortium name="DOE Joint Genome Institute"/>
            <consortium name="Mycorrhizal Genomics Consortium"/>
            <person name="Kohler A."/>
            <person name="Kuo A."/>
            <person name="Nagy L.G."/>
            <person name="Floudas D."/>
            <person name="Copeland A."/>
            <person name="Barry K.W."/>
            <person name="Cichocki N."/>
            <person name="Veneault-Fourrey C."/>
            <person name="LaButti K."/>
            <person name="Lindquist E.A."/>
            <person name="Lipzen A."/>
            <person name="Lundell T."/>
            <person name="Morin E."/>
            <person name="Murat C."/>
            <person name="Riley R."/>
            <person name="Ohm R."/>
            <person name="Sun H."/>
            <person name="Tunlid A."/>
            <person name="Henrissat B."/>
            <person name="Grigoriev I.V."/>
            <person name="Hibbett D.S."/>
            <person name="Martin F."/>
        </authorList>
    </citation>
    <scope>NUCLEOTIDE SEQUENCE [LARGE SCALE GENOMIC DNA]</scope>
    <source>
        <strain evidence="2">Marx 270</strain>
    </source>
</reference>
<dbReference type="OrthoDB" id="3239894at2759"/>
<dbReference type="Proteomes" id="UP000054217">
    <property type="component" value="Unassembled WGS sequence"/>
</dbReference>
<keyword evidence="2" id="KW-1185">Reference proteome</keyword>
<organism evidence="1 2">
    <name type="scientific">Pisolithus tinctorius Marx 270</name>
    <dbReference type="NCBI Taxonomy" id="870435"/>
    <lineage>
        <taxon>Eukaryota</taxon>
        <taxon>Fungi</taxon>
        <taxon>Dikarya</taxon>
        <taxon>Basidiomycota</taxon>
        <taxon>Agaricomycotina</taxon>
        <taxon>Agaricomycetes</taxon>
        <taxon>Agaricomycetidae</taxon>
        <taxon>Boletales</taxon>
        <taxon>Sclerodermatineae</taxon>
        <taxon>Pisolithaceae</taxon>
        <taxon>Pisolithus</taxon>
    </lineage>
</organism>
<dbReference type="InParanoid" id="A0A0C3NHW0"/>
<gene>
    <name evidence="1" type="ORF">M404DRAFT_152233</name>
</gene>
<dbReference type="EMBL" id="KN831994">
    <property type="protein sequence ID" value="KIO00605.1"/>
    <property type="molecule type" value="Genomic_DNA"/>
</dbReference>
<proteinExistence type="predicted"/>
<evidence type="ECO:0000313" key="1">
    <source>
        <dbReference type="EMBL" id="KIO00605.1"/>
    </source>
</evidence>
<protein>
    <submittedName>
        <fullName evidence="1">Uncharacterized protein</fullName>
    </submittedName>
</protein>
<dbReference type="AlphaFoldDB" id="A0A0C3NHW0"/>
<name>A0A0C3NHW0_PISTI</name>
<accession>A0A0C3NHW0</accession>